<dbReference type="Pfam" id="PF00553">
    <property type="entry name" value="CBM_2"/>
    <property type="match status" value="1"/>
</dbReference>
<feature type="compositionally biased region" description="Pro residues" evidence="3">
    <location>
        <begin position="274"/>
        <end position="293"/>
    </location>
</feature>
<dbReference type="Pfam" id="PF12740">
    <property type="entry name" value="PETase"/>
    <property type="match status" value="1"/>
</dbReference>
<dbReference type="PROSITE" id="PS51173">
    <property type="entry name" value="CBM2"/>
    <property type="match status" value="1"/>
</dbReference>
<accession>A0A7D6GLC5</accession>
<comment type="similarity">
    <text evidence="1">Belongs to the AB hydrolase superfamily.</text>
</comment>
<dbReference type="InterPro" id="IPR001919">
    <property type="entry name" value="CBD2"/>
</dbReference>
<dbReference type="InterPro" id="IPR008965">
    <property type="entry name" value="CBM2/CBM3_carb-bd_dom_sf"/>
</dbReference>
<dbReference type="PANTHER" id="PTHR22946">
    <property type="entry name" value="DIENELACTONE HYDROLASE DOMAIN-CONTAINING PROTEIN-RELATED"/>
    <property type="match status" value="1"/>
</dbReference>
<dbReference type="GO" id="GO:0005975">
    <property type="term" value="P:carbohydrate metabolic process"/>
    <property type="evidence" value="ECO:0007669"/>
    <property type="project" value="InterPro"/>
</dbReference>
<feature type="region of interest" description="Disordered" evidence="3">
    <location>
        <begin position="274"/>
        <end position="298"/>
    </location>
</feature>
<dbReference type="Gene3D" id="3.40.50.1820">
    <property type="entry name" value="alpha/beta hydrolase"/>
    <property type="match status" value="1"/>
</dbReference>
<dbReference type="GO" id="GO:0004553">
    <property type="term" value="F:hydrolase activity, hydrolyzing O-glycosyl compounds"/>
    <property type="evidence" value="ECO:0007669"/>
    <property type="project" value="InterPro"/>
</dbReference>
<dbReference type="Gene3D" id="2.60.40.290">
    <property type="match status" value="1"/>
</dbReference>
<dbReference type="SMART" id="SM00637">
    <property type="entry name" value="CBD_II"/>
    <property type="match status" value="1"/>
</dbReference>
<gene>
    <name evidence="5" type="ORF">HZU44_27535</name>
</gene>
<dbReference type="InterPro" id="IPR041127">
    <property type="entry name" value="PET_hydrolase/cutinase-like"/>
</dbReference>
<sequence length="394" mass="40921">MSITTQYEAAAADNPYQRGPDPTLASVAATRGPFATAQATVPAGNGFNGGYVYYPTDTSLGTWGAVAIVPGYSALFADEEAWMGPWLASFGFVVLGIETNSRTDGADARATQLLAALDYLTQSSPVRHRVDANRLGVMGHSAGGAGTLMAALRRPSLKSAVGLAPGAPGNSLNMSTTQVPTMLISGQNDGTVTPSYVQGIYNTLPATVEHAWAELAGNDHLSFTRPNPTEMRILIPWLKIFLDNDTRYTQFLCPLADSTGVSRYSATCPLVPPGGPTAPPTITPPPPTPPTPSPTSGAACTATYRTVNSWSGGFQGEVTVTAGRAAINGWTVRWDLSNGQSISQVWNGTLSTSGSTATVRNVSYNGSLAPATSTSFGFLGTGAPTIPRPTCTSP</sequence>
<dbReference type="GO" id="GO:0052689">
    <property type="term" value="F:carboxylic ester hydrolase activity"/>
    <property type="evidence" value="ECO:0007669"/>
    <property type="project" value="UniProtKB-ARBA"/>
</dbReference>
<evidence type="ECO:0000256" key="2">
    <source>
        <dbReference type="ARBA" id="ARBA00022801"/>
    </source>
</evidence>
<name>A0A7D6GLC5_9ACTN</name>
<dbReference type="SUPFAM" id="SSF53474">
    <property type="entry name" value="alpha/beta-Hydrolases"/>
    <property type="match status" value="1"/>
</dbReference>
<keyword evidence="2" id="KW-0378">Hydrolase</keyword>
<evidence type="ECO:0000259" key="4">
    <source>
        <dbReference type="PROSITE" id="PS51173"/>
    </source>
</evidence>
<reference evidence="5" key="1">
    <citation type="submission" date="2020-08" db="EMBL/GenBank/DDBJ databases">
        <title>A bifunctional nitrone conjugated secondary metabolite targeting the ribosome.</title>
        <authorList>
            <person name="Limbrick E.M."/>
            <person name="Graf M."/>
            <person name="Derewacz D.K."/>
            <person name="Nguyen F."/>
            <person name="Spraggins J.M."/>
            <person name="Wieland M."/>
            <person name="Ynigez-Gutierrez A.E."/>
            <person name="Reisman B.J."/>
            <person name="Zinshteyn B."/>
            <person name="McCulloch K."/>
            <person name="Iverson T.M."/>
            <person name="Green R."/>
            <person name="Wilson D.N."/>
            <person name="Bachmann B.O."/>
        </authorList>
    </citation>
    <scope>NUCLEOTIDE SEQUENCE</scope>
    <source>
        <strain evidence="5">Africana</strain>
    </source>
</reference>
<protein>
    <submittedName>
        <fullName evidence="5">Cellulose binding domain-containing protein</fullName>
    </submittedName>
</protein>
<organism evidence="5">
    <name type="scientific">Micromonospora carbonacea</name>
    <dbReference type="NCBI Taxonomy" id="47853"/>
    <lineage>
        <taxon>Bacteria</taxon>
        <taxon>Bacillati</taxon>
        <taxon>Actinomycetota</taxon>
        <taxon>Actinomycetes</taxon>
        <taxon>Micromonosporales</taxon>
        <taxon>Micromonosporaceae</taxon>
        <taxon>Micromonospora</taxon>
    </lineage>
</organism>
<dbReference type="InterPro" id="IPR050261">
    <property type="entry name" value="FrsA_esterase"/>
</dbReference>
<dbReference type="InterPro" id="IPR029058">
    <property type="entry name" value="AB_hydrolase_fold"/>
</dbReference>
<dbReference type="GO" id="GO:0030247">
    <property type="term" value="F:polysaccharide binding"/>
    <property type="evidence" value="ECO:0007669"/>
    <property type="project" value="UniProtKB-UniRule"/>
</dbReference>
<proteinExistence type="inferred from homology"/>
<dbReference type="PANTHER" id="PTHR22946:SF9">
    <property type="entry name" value="POLYKETIDE TRANSFERASE AF380"/>
    <property type="match status" value="1"/>
</dbReference>
<dbReference type="AlphaFoldDB" id="A0A7D6GLC5"/>
<feature type="domain" description="CBM2" evidence="4">
    <location>
        <begin position="293"/>
        <end position="394"/>
    </location>
</feature>
<dbReference type="EMBL" id="CP058905">
    <property type="protein sequence ID" value="QLK01728.1"/>
    <property type="molecule type" value="Genomic_DNA"/>
</dbReference>
<evidence type="ECO:0000256" key="3">
    <source>
        <dbReference type="SAM" id="MobiDB-lite"/>
    </source>
</evidence>
<dbReference type="SUPFAM" id="SSF49384">
    <property type="entry name" value="Carbohydrate-binding domain"/>
    <property type="match status" value="1"/>
</dbReference>
<evidence type="ECO:0000313" key="5">
    <source>
        <dbReference type="EMBL" id="QLK01728.1"/>
    </source>
</evidence>
<dbReference type="InterPro" id="IPR012291">
    <property type="entry name" value="CBM2_carb-bd_dom_sf"/>
</dbReference>
<evidence type="ECO:0000256" key="1">
    <source>
        <dbReference type="ARBA" id="ARBA00008645"/>
    </source>
</evidence>